<keyword evidence="8" id="KW-1185">Reference proteome</keyword>
<feature type="transmembrane region" description="Helical" evidence="6">
    <location>
        <begin position="43"/>
        <end position="62"/>
    </location>
</feature>
<evidence type="ECO:0000256" key="4">
    <source>
        <dbReference type="ARBA" id="ARBA00023136"/>
    </source>
</evidence>
<dbReference type="EMBL" id="MCGN01000008">
    <property type="protein sequence ID" value="ORY93874.1"/>
    <property type="molecule type" value="Genomic_DNA"/>
</dbReference>
<dbReference type="PROSITE" id="PS51257">
    <property type="entry name" value="PROKAR_LIPOPROTEIN"/>
    <property type="match status" value="1"/>
</dbReference>
<evidence type="ECO:0000256" key="3">
    <source>
        <dbReference type="ARBA" id="ARBA00022989"/>
    </source>
</evidence>
<keyword evidence="4 6" id="KW-0472">Membrane</keyword>
<gene>
    <name evidence="7" type="ORF">BCR43DRAFT_495482</name>
</gene>
<protein>
    <submittedName>
        <fullName evidence="7">COPI associated protein-domain-containing protein</fullName>
    </submittedName>
</protein>
<evidence type="ECO:0000256" key="6">
    <source>
        <dbReference type="SAM" id="Phobius"/>
    </source>
</evidence>
<dbReference type="Pfam" id="PF08507">
    <property type="entry name" value="COPI_assoc"/>
    <property type="match status" value="1"/>
</dbReference>
<dbReference type="InterPro" id="IPR013714">
    <property type="entry name" value="Golgi_TVP15"/>
</dbReference>
<dbReference type="GO" id="GO:0016020">
    <property type="term" value="C:membrane"/>
    <property type="evidence" value="ECO:0007669"/>
    <property type="project" value="UniProtKB-SubCell"/>
</dbReference>
<organism evidence="7 8">
    <name type="scientific">Syncephalastrum racemosum</name>
    <name type="common">Filamentous fungus</name>
    <dbReference type="NCBI Taxonomy" id="13706"/>
    <lineage>
        <taxon>Eukaryota</taxon>
        <taxon>Fungi</taxon>
        <taxon>Fungi incertae sedis</taxon>
        <taxon>Mucoromycota</taxon>
        <taxon>Mucoromycotina</taxon>
        <taxon>Mucoromycetes</taxon>
        <taxon>Mucorales</taxon>
        <taxon>Syncephalastraceae</taxon>
        <taxon>Syncephalastrum</taxon>
    </lineage>
</organism>
<dbReference type="Proteomes" id="UP000242180">
    <property type="component" value="Unassembled WGS sequence"/>
</dbReference>
<dbReference type="PANTHER" id="PTHR28128">
    <property type="entry name" value="GOLGI APPARATUS MEMBRANE PROTEIN TVP15"/>
    <property type="match status" value="1"/>
</dbReference>
<evidence type="ECO:0000313" key="8">
    <source>
        <dbReference type="Proteomes" id="UP000242180"/>
    </source>
</evidence>
<evidence type="ECO:0000313" key="7">
    <source>
        <dbReference type="EMBL" id="ORY93874.1"/>
    </source>
</evidence>
<feature type="transmembrane region" description="Helical" evidence="6">
    <location>
        <begin position="12"/>
        <end position="37"/>
    </location>
</feature>
<keyword evidence="2 6" id="KW-0812">Transmembrane</keyword>
<feature type="transmembrane region" description="Helical" evidence="6">
    <location>
        <begin position="83"/>
        <end position="116"/>
    </location>
</feature>
<name>A0A1X2H5Y4_SYNRA</name>
<dbReference type="OMA" id="NPITINW"/>
<feature type="region of interest" description="Disordered" evidence="5">
    <location>
        <begin position="185"/>
        <end position="220"/>
    </location>
</feature>
<dbReference type="PANTHER" id="PTHR28128:SF1">
    <property type="entry name" value="GOLGI APPARATUS MEMBRANE PROTEIN TVP15"/>
    <property type="match status" value="1"/>
</dbReference>
<feature type="compositionally biased region" description="Basic residues" evidence="5">
    <location>
        <begin position="211"/>
        <end position="220"/>
    </location>
</feature>
<dbReference type="InParanoid" id="A0A1X2H5Y4"/>
<dbReference type="OrthoDB" id="423534at2759"/>
<comment type="caution">
    <text evidence="7">The sequence shown here is derived from an EMBL/GenBank/DDBJ whole genome shotgun (WGS) entry which is preliminary data.</text>
</comment>
<evidence type="ECO:0000256" key="5">
    <source>
        <dbReference type="SAM" id="MobiDB-lite"/>
    </source>
</evidence>
<dbReference type="STRING" id="13706.A0A1X2H5Y4"/>
<reference evidence="7 8" key="1">
    <citation type="submission" date="2016-07" db="EMBL/GenBank/DDBJ databases">
        <title>Pervasive Adenine N6-methylation of Active Genes in Fungi.</title>
        <authorList>
            <consortium name="DOE Joint Genome Institute"/>
            <person name="Mondo S.J."/>
            <person name="Dannebaum R.O."/>
            <person name="Kuo R.C."/>
            <person name="Labutti K."/>
            <person name="Haridas S."/>
            <person name="Kuo A."/>
            <person name="Salamov A."/>
            <person name="Ahrendt S.R."/>
            <person name="Lipzen A."/>
            <person name="Sullivan W."/>
            <person name="Andreopoulos W.B."/>
            <person name="Clum A."/>
            <person name="Lindquist E."/>
            <person name="Daum C."/>
            <person name="Ramamoorthy G.K."/>
            <person name="Gryganskyi A."/>
            <person name="Culley D."/>
            <person name="Magnuson J.K."/>
            <person name="James T.Y."/>
            <person name="O'Malley M.A."/>
            <person name="Stajich J.E."/>
            <person name="Spatafora J.W."/>
            <person name="Visel A."/>
            <person name="Grigoriev I.V."/>
        </authorList>
    </citation>
    <scope>NUCLEOTIDE SEQUENCE [LARGE SCALE GENOMIC DNA]</scope>
    <source>
        <strain evidence="7 8">NRRL 2496</strain>
    </source>
</reference>
<sequence>MRMVSRTKVENMLSLVLNGINLSLYALVIVACIYKAIQTDFSQIVLCIYGGLIAALLVVNEIKTFEISLYYFRFLSVYRGRGMIFIFFGCLVLDENVLGITAGTLTFAMGLIYMIMSFIPTAFPPPNAIVINWQNWKDFSAEGLDLARPKHMSIESSIAIRLKSPPPPTPAAVMVDLGRQSSMLQHTTPSVPPIRTDMGLRTSIDNSRSPTHLHHTASPR</sequence>
<accession>A0A1X2H5Y4</accession>
<keyword evidence="3 6" id="KW-1133">Transmembrane helix</keyword>
<dbReference type="AlphaFoldDB" id="A0A1X2H5Y4"/>
<comment type="subcellular location">
    <subcellularLocation>
        <location evidence="1">Membrane</location>
        <topology evidence="1">Multi-pass membrane protein</topology>
    </subcellularLocation>
</comment>
<evidence type="ECO:0000256" key="1">
    <source>
        <dbReference type="ARBA" id="ARBA00004141"/>
    </source>
</evidence>
<evidence type="ECO:0000256" key="2">
    <source>
        <dbReference type="ARBA" id="ARBA00022692"/>
    </source>
</evidence>
<proteinExistence type="predicted"/>